<accession>A0A937K478</accession>
<dbReference type="AlphaFoldDB" id="A0A937K478"/>
<dbReference type="Proteomes" id="UP000623681">
    <property type="component" value="Unassembled WGS sequence"/>
</dbReference>
<protein>
    <submittedName>
        <fullName evidence="1">Uncharacterized protein</fullName>
    </submittedName>
</protein>
<name>A0A937K478_9CLOT</name>
<dbReference type="EMBL" id="JAESWA010000022">
    <property type="protein sequence ID" value="MBL4932367.1"/>
    <property type="molecule type" value="Genomic_DNA"/>
</dbReference>
<sequence length="77" mass="9041">MEGSKFEGFEGYEIDEYIEEPEEIKFSKEIYIAYAVCSKQCGNVEFIVDGSSQVCQYCGKMMFRTEVKEYVLRNEHK</sequence>
<keyword evidence="2" id="KW-1185">Reference proteome</keyword>
<organism evidence="1 2">
    <name type="scientific">Clostridium paridis</name>
    <dbReference type="NCBI Taxonomy" id="2803863"/>
    <lineage>
        <taxon>Bacteria</taxon>
        <taxon>Bacillati</taxon>
        <taxon>Bacillota</taxon>
        <taxon>Clostridia</taxon>
        <taxon>Eubacteriales</taxon>
        <taxon>Clostridiaceae</taxon>
        <taxon>Clostridium</taxon>
    </lineage>
</organism>
<gene>
    <name evidence="1" type="ORF">JK634_11160</name>
</gene>
<evidence type="ECO:0000313" key="1">
    <source>
        <dbReference type="EMBL" id="MBL4932367.1"/>
    </source>
</evidence>
<evidence type="ECO:0000313" key="2">
    <source>
        <dbReference type="Proteomes" id="UP000623681"/>
    </source>
</evidence>
<comment type="caution">
    <text evidence="1">The sequence shown here is derived from an EMBL/GenBank/DDBJ whole genome shotgun (WGS) entry which is preliminary data.</text>
</comment>
<proteinExistence type="predicted"/>
<dbReference type="RefSeq" id="WP_202767729.1">
    <property type="nucleotide sequence ID" value="NZ_JAESWA010000022.1"/>
</dbReference>
<reference evidence="1" key="1">
    <citation type="submission" date="2021-01" db="EMBL/GenBank/DDBJ databases">
        <title>Genome public.</title>
        <authorList>
            <person name="Liu C."/>
            <person name="Sun Q."/>
        </authorList>
    </citation>
    <scope>NUCLEOTIDE SEQUENCE</scope>
    <source>
        <strain evidence="1">YIM B02565</strain>
    </source>
</reference>